<organism evidence="2 3">
    <name type="scientific">Nocardia stercoris</name>
    <dbReference type="NCBI Taxonomy" id="2483361"/>
    <lineage>
        <taxon>Bacteria</taxon>
        <taxon>Bacillati</taxon>
        <taxon>Actinomycetota</taxon>
        <taxon>Actinomycetes</taxon>
        <taxon>Mycobacteriales</taxon>
        <taxon>Nocardiaceae</taxon>
        <taxon>Nocardia</taxon>
    </lineage>
</organism>
<accession>A0A3M2KYJ8</accession>
<feature type="transmembrane region" description="Helical" evidence="1">
    <location>
        <begin position="83"/>
        <end position="102"/>
    </location>
</feature>
<keyword evidence="1" id="KW-0812">Transmembrane</keyword>
<dbReference type="InterPro" id="IPR057952">
    <property type="entry name" value="Rv2743c-like"/>
</dbReference>
<name>A0A3M2KYJ8_9NOCA</name>
<reference evidence="2 3" key="1">
    <citation type="submission" date="2018-10" db="EMBL/GenBank/DDBJ databases">
        <title>Isolation from cow dung.</title>
        <authorList>
            <person name="Ling L."/>
        </authorList>
    </citation>
    <scope>NUCLEOTIDE SEQUENCE [LARGE SCALE GENOMIC DNA]</scope>
    <source>
        <strain evidence="2 3">NEAU-LL90</strain>
    </source>
</reference>
<feature type="transmembrane region" description="Helical" evidence="1">
    <location>
        <begin position="58"/>
        <end position="77"/>
    </location>
</feature>
<dbReference type="Proteomes" id="UP000279275">
    <property type="component" value="Unassembled WGS sequence"/>
</dbReference>
<dbReference type="Pfam" id="PF25587">
    <property type="entry name" value="Rv2743c"/>
    <property type="match status" value="1"/>
</dbReference>
<keyword evidence="1" id="KW-0472">Membrane</keyword>
<keyword evidence="3" id="KW-1185">Reference proteome</keyword>
<dbReference type="OrthoDB" id="4750524at2"/>
<evidence type="ECO:0000313" key="2">
    <source>
        <dbReference type="EMBL" id="RMI28615.1"/>
    </source>
</evidence>
<evidence type="ECO:0000256" key="1">
    <source>
        <dbReference type="SAM" id="Phobius"/>
    </source>
</evidence>
<comment type="caution">
    <text evidence="2">The sequence shown here is derived from an EMBL/GenBank/DDBJ whole genome shotgun (WGS) entry which is preliminary data.</text>
</comment>
<evidence type="ECO:0000313" key="3">
    <source>
        <dbReference type="Proteomes" id="UP000279275"/>
    </source>
</evidence>
<protein>
    <submittedName>
        <fullName evidence="2">Uncharacterized protein</fullName>
    </submittedName>
</protein>
<sequence length="284" mass="30045">MREVLVQSGVEPEHLDQARRLPDTLREVGEHALHAVRKWSDPRERELRKRRRLRRRSLRLGAAGGMTAVGAAGLVVISAPVWAVVVVGGGAAALVTGTAVSARRYLDARRNPLPEATFVPRKLPPVRSAARAPIARLVRAEKALHALYTQIARAQRLPADDVADTMATAASGAAALHALAADIVATEEAAGHLNRVTTTAIPGLSEQIRAITARLDAGVTEYEQLVTAAGQILAAPATAVAPDSLSVAVGDLRDAADRLDGWAHALAELADRSGNRGHTKGRRP</sequence>
<gene>
    <name evidence="2" type="ORF">EBN03_29365</name>
</gene>
<keyword evidence="1" id="KW-1133">Transmembrane helix</keyword>
<proteinExistence type="predicted"/>
<dbReference type="NCBIfam" id="NF047839">
    <property type="entry name" value="PspM_Rv2743c"/>
    <property type="match status" value="1"/>
</dbReference>
<dbReference type="EMBL" id="RFFH01000020">
    <property type="protein sequence ID" value="RMI28615.1"/>
    <property type="molecule type" value="Genomic_DNA"/>
</dbReference>
<dbReference type="AlphaFoldDB" id="A0A3M2KYJ8"/>